<evidence type="ECO:0000313" key="2">
    <source>
        <dbReference type="EMBL" id="TXG69277.1"/>
    </source>
</evidence>
<keyword evidence="3" id="KW-1185">Reference proteome</keyword>
<dbReference type="AlphaFoldDB" id="A0A5C7IIT1"/>
<dbReference type="InterPro" id="IPR027417">
    <property type="entry name" value="P-loop_NTPase"/>
</dbReference>
<dbReference type="PANTHER" id="PTHR19851:SF7">
    <property type="entry name" value="F-BOX DOMAIN-CONTAINING PROTEIN"/>
    <property type="match status" value="1"/>
</dbReference>
<reference evidence="3" key="1">
    <citation type="journal article" date="2019" name="Gigascience">
        <title>De novo genome assembly of the endangered Acer yangbiense, a plant species with extremely small populations endemic to Yunnan Province, China.</title>
        <authorList>
            <person name="Yang J."/>
            <person name="Wariss H.M."/>
            <person name="Tao L."/>
            <person name="Zhang R."/>
            <person name="Yun Q."/>
            <person name="Hollingsworth P."/>
            <person name="Dao Z."/>
            <person name="Luo G."/>
            <person name="Guo H."/>
            <person name="Ma Y."/>
            <person name="Sun W."/>
        </authorList>
    </citation>
    <scope>NUCLEOTIDE SEQUENCE [LARGE SCALE GENOMIC DNA]</scope>
    <source>
        <strain evidence="3">cv. Malutang</strain>
    </source>
</reference>
<feature type="domain" description="NB-ARC" evidence="1">
    <location>
        <begin position="172"/>
        <end position="321"/>
    </location>
</feature>
<dbReference type="Proteomes" id="UP000323000">
    <property type="component" value="Chromosome 2"/>
</dbReference>
<protein>
    <recommendedName>
        <fullName evidence="1">NB-ARC domain-containing protein</fullName>
    </recommendedName>
</protein>
<proteinExistence type="predicted"/>
<dbReference type="InterPro" id="IPR016024">
    <property type="entry name" value="ARM-type_fold"/>
</dbReference>
<dbReference type="InterPro" id="IPR011989">
    <property type="entry name" value="ARM-like"/>
</dbReference>
<accession>A0A5C7IIT1</accession>
<dbReference type="PRINTS" id="PR00364">
    <property type="entry name" value="DISEASERSIST"/>
</dbReference>
<dbReference type="Gene3D" id="1.10.8.430">
    <property type="entry name" value="Helical domain of apoptotic protease-activating factors"/>
    <property type="match status" value="1"/>
</dbReference>
<dbReference type="EMBL" id="VAHF01000002">
    <property type="protein sequence ID" value="TXG69277.1"/>
    <property type="molecule type" value="Genomic_DNA"/>
</dbReference>
<evidence type="ECO:0000259" key="1">
    <source>
        <dbReference type="Pfam" id="PF00931"/>
    </source>
</evidence>
<gene>
    <name evidence="2" type="ORF">EZV62_004212</name>
</gene>
<dbReference type="InterPro" id="IPR042197">
    <property type="entry name" value="Apaf_helical"/>
</dbReference>
<dbReference type="InterPro" id="IPR002182">
    <property type="entry name" value="NB-ARC"/>
</dbReference>
<dbReference type="Gene3D" id="1.25.10.10">
    <property type="entry name" value="Leucine-rich Repeat Variant"/>
    <property type="match status" value="2"/>
</dbReference>
<dbReference type="Gene3D" id="3.40.50.300">
    <property type="entry name" value="P-loop containing nucleotide triphosphate hydrolases"/>
    <property type="match status" value="1"/>
</dbReference>
<name>A0A5C7IIT1_9ROSI</name>
<dbReference type="OrthoDB" id="1357022at2759"/>
<dbReference type="Pfam" id="PF00931">
    <property type="entry name" value="NB-ARC"/>
    <property type="match status" value="1"/>
</dbReference>
<dbReference type="SUPFAM" id="SSF52540">
    <property type="entry name" value="P-loop containing nucleoside triphosphate hydrolases"/>
    <property type="match status" value="1"/>
</dbReference>
<comment type="caution">
    <text evidence="2">The sequence shown here is derived from an EMBL/GenBank/DDBJ whole genome shotgun (WGS) entry which is preliminary data.</text>
</comment>
<dbReference type="GO" id="GO:0043531">
    <property type="term" value="F:ADP binding"/>
    <property type="evidence" value="ECO:0007669"/>
    <property type="project" value="InterPro"/>
</dbReference>
<sequence>MDALQVVSSATQIISSMIGAVGALELAYRNLDEAPKRIRSLEDFVCDLENLTRRVKQKHVYKLHNSQLDHQLQSLNTLTERLHPKIGKARRIMSRSKIKNLAQVVWTSMTGDPLGKLVHSIKDDLNWWLESQILTQNVERVIEITAQEIPTRLKVKSEQGYPISSKCLFVRNLLEQESSQHVILIVGLSGIGKSCLARQVASDPPARFVGGAVELGFGQWCSRAACNGSKVEYEKRLARKISKFLVQIGFWKKINNDNSGDLEYLCCMLQEALYGKSTLILLDDVWEQDIVERFAKLYDNDCKYLVTTRNESVYEITEAEKVELSKDETKEISKAILLYHCRLSGEEIPPKFKRGAIATLGTESQYIAYDLRFGSQNLVAEGSIPDVSYIGKVDMFHLCDYDDTSDVADCLLERCGHHPLTVAVMGKALRKELRAEKWEKAMTNLSTYATCAEGPRSYVNEKEAENTLTIFGSFEFSLEAMPEDSRQLFIALAALSWAEPVPEACVEATWSVLGQKSLFPLIVCKLVEGSLLMKADTDPLYEVHDMVSLYLDSKINDSAEILLNDSKAEETASICPWLLIFGKEKIKEVAKRRLELSFSVLDEKQVIISLEAILEALMASKSISELETSRASFSSILGPRIADLISTDSQSLTAMSAEAITNIFSKGDYCRYFPSLETTGAVDKLAGLLQNCDDPIIQINIFTVLSKLAEFGSPETVDKVLQSIRFDQLAELLSHNAQEWHECMFAILMSLIKAGKSKAVERMFAFEIEKNLIKLLENGSEVVQHHAIVTLKAFYEMAGPPPANSSLRPANLRLLPWQVRLRLETFVLSDRSVALSPKPQTFEDVIHRVLDGGNKQVLEAMQDLIPFLEKADDPRIREMILKGPLIERLSELLQHVHPEQNSLRSGSSFLLTKLACAGGEPCIKKYLEYDIIPLLVKMMQCGVAELQDSAYTALHQMLFSNGGSLVLNKIFQMGLIERMVQSLESKTKKTREVNMHCVVDIVELGNKACLERMLSLQAVEKLVKLEKTSGGSGETLTEFLKGMDKCKHLSIAERKLMKQQVVRKVRAALKGHKFETKILAALDSCLSDGLKSSSSSGSGKYRKIK</sequence>
<organism evidence="2 3">
    <name type="scientific">Acer yangbiense</name>
    <dbReference type="NCBI Taxonomy" id="1000413"/>
    <lineage>
        <taxon>Eukaryota</taxon>
        <taxon>Viridiplantae</taxon>
        <taxon>Streptophyta</taxon>
        <taxon>Embryophyta</taxon>
        <taxon>Tracheophyta</taxon>
        <taxon>Spermatophyta</taxon>
        <taxon>Magnoliopsida</taxon>
        <taxon>eudicotyledons</taxon>
        <taxon>Gunneridae</taxon>
        <taxon>Pentapetalae</taxon>
        <taxon>rosids</taxon>
        <taxon>malvids</taxon>
        <taxon>Sapindales</taxon>
        <taxon>Sapindaceae</taxon>
        <taxon>Hippocastanoideae</taxon>
        <taxon>Acereae</taxon>
        <taxon>Acer</taxon>
    </lineage>
</organism>
<dbReference type="SUPFAM" id="SSF48371">
    <property type="entry name" value="ARM repeat"/>
    <property type="match status" value="1"/>
</dbReference>
<evidence type="ECO:0000313" key="3">
    <source>
        <dbReference type="Proteomes" id="UP000323000"/>
    </source>
</evidence>
<dbReference type="PANTHER" id="PTHR19851">
    <property type="entry name" value="OS02G0203500 PROTEIN"/>
    <property type="match status" value="1"/>
</dbReference>